<dbReference type="STRING" id="1317121.ATO11_17280"/>
<evidence type="ECO:0000313" key="2">
    <source>
        <dbReference type="Proteomes" id="UP000036938"/>
    </source>
</evidence>
<gene>
    <name evidence="1" type="ORF">ATO11_17280</name>
</gene>
<comment type="caution">
    <text evidence="1">The sequence shown here is derived from an EMBL/GenBank/DDBJ whole genome shotgun (WGS) entry which is preliminary data.</text>
</comment>
<dbReference type="InterPro" id="IPR010865">
    <property type="entry name" value="DUF1499"/>
</dbReference>
<dbReference type="AlphaFoldDB" id="A0A0L1JKW6"/>
<evidence type="ECO:0008006" key="3">
    <source>
        <dbReference type="Google" id="ProtNLM"/>
    </source>
</evidence>
<name>A0A0L1JKW6_9RHOB</name>
<reference evidence="1 2" key="1">
    <citation type="journal article" date="2015" name="Int. J. Syst. Evol. Microbiol.">
        <title>Aestuariivita atlantica sp. nov., isolated from deep sea sediment of the Atlantic Ocean.</title>
        <authorList>
            <person name="Li G."/>
            <person name="Lai Q."/>
            <person name="Du Y."/>
            <person name="Liu X."/>
            <person name="Sun F."/>
            <person name="Shao Z."/>
        </authorList>
    </citation>
    <scope>NUCLEOTIDE SEQUENCE [LARGE SCALE GENOMIC DNA]</scope>
    <source>
        <strain evidence="1 2">22II-S11-z3</strain>
    </source>
</reference>
<keyword evidence="2" id="KW-1185">Reference proteome</keyword>
<organism evidence="1 2">
    <name type="scientific">Pseudaestuariivita atlantica</name>
    <dbReference type="NCBI Taxonomy" id="1317121"/>
    <lineage>
        <taxon>Bacteria</taxon>
        <taxon>Pseudomonadati</taxon>
        <taxon>Pseudomonadota</taxon>
        <taxon>Alphaproteobacteria</taxon>
        <taxon>Rhodobacterales</taxon>
        <taxon>Paracoccaceae</taxon>
        <taxon>Pseudaestuariivita</taxon>
    </lineage>
</organism>
<dbReference type="Pfam" id="PF07386">
    <property type="entry name" value="DUF1499"/>
    <property type="match status" value="1"/>
</dbReference>
<sequence>MSRVMKILLLIAAALAALMLYIRLAPSDPDRWHATPTQTEDTNLSGGAVRVLTAPREDFVALDAIIRDTPRTQVLAGSVDENKVTYITRSAFWGFPDYTTVDYAQGRLRVFGRLRFGQSDLSVNAKRIDGWLERLRQG</sequence>
<accession>A0A0L1JKW6</accession>
<dbReference type="EMBL" id="AQQZ01000009">
    <property type="protein sequence ID" value="KNG92367.1"/>
    <property type="molecule type" value="Genomic_DNA"/>
</dbReference>
<evidence type="ECO:0000313" key="1">
    <source>
        <dbReference type="EMBL" id="KNG92367.1"/>
    </source>
</evidence>
<protein>
    <recommendedName>
        <fullName evidence="3">DUF1499 domain-containing protein</fullName>
    </recommendedName>
</protein>
<dbReference type="Proteomes" id="UP000036938">
    <property type="component" value="Unassembled WGS sequence"/>
</dbReference>
<proteinExistence type="predicted"/>